<comment type="caution">
    <text evidence="2">The sequence shown here is derived from an EMBL/GenBank/DDBJ whole genome shotgun (WGS) entry which is preliminary data.</text>
</comment>
<keyword evidence="3" id="KW-1185">Reference proteome</keyword>
<accession>A0A2T0U154</accession>
<reference evidence="2 3" key="1">
    <citation type="submission" date="2018-03" db="EMBL/GenBank/DDBJ databases">
        <title>Genomic Encyclopedia of Archaeal and Bacterial Type Strains, Phase II (KMG-II): from individual species to whole genera.</title>
        <authorList>
            <person name="Goeker M."/>
        </authorList>
    </citation>
    <scope>NUCLEOTIDE SEQUENCE [LARGE SCALE GENOMIC DNA]</scope>
    <source>
        <strain evidence="2 3">DSM 45416</strain>
    </source>
</reference>
<protein>
    <submittedName>
        <fullName evidence="2">Uncharacterized protein DUF559</fullName>
    </submittedName>
</protein>
<dbReference type="InterPro" id="IPR007569">
    <property type="entry name" value="DUF559"/>
</dbReference>
<dbReference type="EMBL" id="PVTG01000001">
    <property type="protein sequence ID" value="PRY51660.1"/>
    <property type="molecule type" value="Genomic_DNA"/>
</dbReference>
<evidence type="ECO:0000313" key="3">
    <source>
        <dbReference type="Proteomes" id="UP000239210"/>
    </source>
</evidence>
<dbReference type="InterPro" id="IPR011335">
    <property type="entry name" value="Restrct_endonuc-II-like"/>
</dbReference>
<organism evidence="2 3">
    <name type="scientific">Geodermatophilus tzadiensis</name>
    <dbReference type="NCBI Taxonomy" id="1137988"/>
    <lineage>
        <taxon>Bacteria</taxon>
        <taxon>Bacillati</taxon>
        <taxon>Actinomycetota</taxon>
        <taxon>Actinomycetes</taxon>
        <taxon>Geodermatophilales</taxon>
        <taxon>Geodermatophilaceae</taxon>
        <taxon>Geodermatophilus</taxon>
    </lineage>
</organism>
<sequence>MTPLRPTALRGRVFRGSAQVAAGRLTKAQLRSSAWQRVFRDVYACSTVTVTHRLRAVAAARLLVPGAVVSGRSAAVLWGVDVAGPADDVELTVPPGSSACTVPGVRVRRWPLAGDQVTARSGTRVTTAPVTAVDLGRSVHPLVEAVALVDALVVARVTDLDAVRAAADAATGPRCRRARQVAGLADGLAGSPQETRLRLLLHASRLPRPVAQFRVRDDAGREIARVDFAWPDHHLAVEYEGRWHGRPQQVAPDRARLNRLTAAGWRVVFVTAEDLREPDQVIARVAAALAQSAPGVDLVRSQRP</sequence>
<evidence type="ECO:0000259" key="1">
    <source>
        <dbReference type="Pfam" id="PF04480"/>
    </source>
</evidence>
<name>A0A2T0U154_9ACTN</name>
<dbReference type="AlphaFoldDB" id="A0A2T0U154"/>
<dbReference type="Proteomes" id="UP000239210">
    <property type="component" value="Unassembled WGS sequence"/>
</dbReference>
<gene>
    <name evidence="2" type="ORF">LY71_10129</name>
</gene>
<proteinExistence type="predicted"/>
<dbReference type="SUPFAM" id="SSF52980">
    <property type="entry name" value="Restriction endonuclease-like"/>
    <property type="match status" value="1"/>
</dbReference>
<evidence type="ECO:0000313" key="2">
    <source>
        <dbReference type="EMBL" id="PRY51660.1"/>
    </source>
</evidence>
<dbReference type="Gene3D" id="3.40.960.10">
    <property type="entry name" value="VSR Endonuclease"/>
    <property type="match status" value="1"/>
</dbReference>
<feature type="domain" description="DUF559" evidence="1">
    <location>
        <begin position="218"/>
        <end position="289"/>
    </location>
</feature>
<dbReference type="Pfam" id="PF04480">
    <property type="entry name" value="DUF559"/>
    <property type="match status" value="1"/>
</dbReference>